<organism evidence="17 18">
    <name type="scientific">Lasallia pustulata</name>
    <dbReference type="NCBI Taxonomy" id="136370"/>
    <lineage>
        <taxon>Eukaryota</taxon>
        <taxon>Fungi</taxon>
        <taxon>Dikarya</taxon>
        <taxon>Ascomycota</taxon>
        <taxon>Pezizomycotina</taxon>
        <taxon>Lecanoromycetes</taxon>
        <taxon>OSLEUM clade</taxon>
        <taxon>Umbilicariomycetidae</taxon>
        <taxon>Umbilicariales</taxon>
        <taxon>Umbilicariaceae</taxon>
        <taxon>Lasallia</taxon>
    </lineage>
</organism>
<sequence length="700" mass="78131">MSPLKEAIAKKERLTLTQLASYDDILTDTLVDHVYFWTTIRKNRSKYNLTRGISEDSVTSILLHDLIVGKDPQKAEKSLLKLPGLRKFVERLKTDREKEDFRRHMRKYINIWLPDCPWEVSTVNRYTIVTQEAATTARRAIRKGDTIKYLSGNLVAMTPEEEKDLDLTRRDFSIVMSSRKRTPSLFLGPARFANHDCNANARLVTSGTEGMQVIAVRDIDVDEEITVTYGEDYFGLQNCECLCRSCELEGRNGWAKRGRSGTPSGTSTPILEDEIKPEGPYSFRRKRKYGSLPGMSTPSVTPEAQEEPMKRRKLGPSALGLEVSGLAQFERPIVKLEEPNADVLISLAARDGSRRSFINGSGGLGSNQETKLATRPVISSITPNSTSSGSQADQDVSFKVATFLSQSKGPVELSQYATPRSIELDSPRVSQPSSDAESLFDTKASQKSSSVTTPSASQEPYPEPVIKESTAASDQESDLSDLSDNEELDDLLQTVVRRPRKRKPAAASKPHLIPTIELSLPHARHPGDYIRTPLLLGEAYSRWVDCGTCDACWVQSNGYYTRKECPRCERHSKLYGFQWPKTERLGRGDEEVRVLDHRTVHRFLRPEEEARVRKRGRGWGWGGRGESGASERTGSEREREREESFSGGVGGRRGGGAGGGGVRFWLGERVAQGWRGDEWGSPGEWWPVPRVFLAGVFDGP</sequence>
<evidence type="ECO:0000256" key="14">
    <source>
        <dbReference type="ARBA" id="ARBA00048081"/>
    </source>
</evidence>
<protein>
    <recommendedName>
        <fullName evidence="5">Histone-lysine N-methyltransferase SET9</fullName>
        <ecNumber evidence="12">2.1.1.372</ecNumber>
    </recommendedName>
    <alternativeName>
        <fullName evidence="4">Histone-lysine N-methyltransferase set9</fullName>
    </alternativeName>
    <alternativeName>
        <fullName evidence="13">SET domain protein 9</fullName>
    </alternativeName>
</protein>
<dbReference type="Proteomes" id="UP000324767">
    <property type="component" value="Unassembled WGS sequence"/>
</dbReference>
<gene>
    <name evidence="17" type="ORF">FRX48_01988</name>
</gene>
<dbReference type="PANTHER" id="PTHR12977">
    <property type="entry name" value="SUPPRESSOR OF VARIEGATION 4-20-RELATED"/>
    <property type="match status" value="1"/>
</dbReference>
<dbReference type="Gene3D" id="1.10.10.1700">
    <property type="entry name" value="Histone-lysine N-methyltransferase"/>
    <property type="match status" value="1"/>
</dbReference>
<evidence type="ECO:0000256" key="6">
    <source>
        <dbReference type="ARBA" id="ARBA00022454"/>
    </source>
</evidence>
<keyword evidence="8 17" id="KW-0808">Transferase</keyword>
<dbReference type="SMART" id="SM00317">
    <property type="entry name" value="SET"/>
    <property type="match status" value="1"/>
</dbReference>
<accession>A0A5M8PY21</accession>
<dbReference type="InterPro" id="IPR025783">
    <property type="entry name" value="Set9_fungi"/>
</dbReference>
<dbReference type="OrthoDB" id="6627536at2759"/>
<dbReference type="Gene3D" id="2.170.270.10">
    <property type="entry name" value="SET domain"/>
    <property type="match status" value="1"/>
</dbReference>
<feature type="compositionally biased region" description="Gly residues" evidence="15">
    <location>
        <begin position="647"/>
        <end position="659"/>
    </location>
</feature>
<keyword evidence="7 17" id="KW-0489">Methyltransferase</keyword>
<dbReference type="InterPro" id="IPR041938">
    <property type="entry name" value="Hist-Lys_N-MTase_N"/>
</dbReference>
<evidence type="ECO:0000256" key="15">
    <source>
        <dbReference type="SAM" id="MobiDB-lite"/>
    </source>
</evidence>
<keyword evidence="6" id="KW-0158">Chromosome</keyword>
<dbReference type="GO" id="GO:0032259">
    <property type="term" value="P:methylation"/>
    <property type="evidence" value="ECO:0007669"/>
    <property type="project" value="UniProtKB-KW"/>
</dbReference>
<dbReference type="PROSITE" id="PS50280">
    <property type="entry name" value="SET"/>
    <property type="match status" value="1"/>
</dbReference>
<feature type="compositionally biased region" description="Basic and acidic residues" evidence="15">
    <location>
        <begin position="633"/>
        <end position="644"/>
    </location>
</feature>
<dbReference type="PANTHER" id="PTHR12977:SF4">
    <property type="entry name" value="HISTONE-LYSINE N-METHYLTRANSFERASE KMT5B"/>
    <property type="match status" value="1"/>
</dbReference>
<comment type="subcellular location">
    <subcellularLocation>
        <location evidence="3">Chromosome</location>
    </subcellularLocation>
    <subcellularLocation>
        <location evidence="2">Nucleus</location>
    </subcellularLocation>
</comment>
<evidence type="ECO:0000256" key="13">
    <source>
        <dbReference type="ARBA" id="ARBA00030653"/>
    </source>
</evidence>
<reference evidence="17 18" key="1">
    <citation type="submission" date="2019-09" db="EMBL/GenBank/DDBJ databases">
        <title>The hologenome of the rock-dwelling lichen Lasallia pustulata.</title>
        <authorList>
            <person name="Greshake Tzovaras B."/>
            <person name="Segers F."/>
            <person name="Bicker A."/>
            <person name="Dal Grande F."/>
            <person name="Otte J."/>
            <person name="Hankeln T."/>
            <person name="Schmitt I."/>
            <person name="Ebersberger I."/>
        </authorList>
    </citation>
    <scope>NUCLEOTIDE SEQUENCE [LARGE SCALE GENOMIC DNA]</scope>
    <source>
        <strain evidence="17">A1-1</strain>
    </source>
</reference>
<name>A0A5M8PY21_9LECA</name>
<dbReference type="GO" id="GO:0140943">
    <property type="term" value="F:histone H4K20 trimethyltransferase activity"/>
    <property type="evidence" value="ECO:0007669"/>
    <property type="project" value="UniProtKB-EC"/>
</dbReference>
<dbReference type="InterPro" id="IPR001214">
    <property type="entry name" value="SET_dom"/>
</dbReference>
<evidence type="ECO:0000256" key="3">
    <source>
        <dbReference type="ARBA" id="ARBA00004286"/>
    </source>
</evidence>
<evidence type="ECO:0000256" key="5">
    <source>
        <dbReference type="ARBA" id="ARBA00015413"/>
    </source>
</evidence>
<proteinExistence type="predicted"/>
<keyword evidence="11" id="KW-0539">Nucleus</keyword>
<dbReference type="EMBL" id="VXIT01000003">
    <property type="protein sequence ID" value="KAA6413628.1"/>
    <property type="molecule type" value="Genomic_DNA"/>
</dbReference>
<dbReference type="Pfam" id="PF00856">
    <property type="entry name" value="SET"/>
    <property type="match status" value="1"/>
</dbReference>
<dbReference type="SUPFAM" id="SSF82199">
    <property type="entry name" value="SET domain"/>
    <property type="match status" value="1"/>
</dbReference>
<evidence type="ECO:0000256" key="9">
    <source>
        <dbReference type="ARBA" id="ARBA00022691"/>
    </source>
</evidence>
<evidence type="ECO:0000313" key="18">
    <source>
        <dbReference type="Proteomes" id="UP000324767"/>
    </source>
</evidence>
<evidence type="ECO:0000256" key="8">
    <source>
        <dbReference type="ARBA" id="ARBA00022679"/>
    </source>
</evidence>
<dbReference type="InterPro" id="IPR039977">
    <property type="entry name" value="Suv4-20/Set9"/>
</dbReference>
<feature type="compositionally biased region" description="Polar residues" evidence="15">
    <location>
        <begin position="443"/>
        <end position="458"/>
    </location>
</feature>
<dbReference type="AlphaFoldDB" id="A0A5M8PY21"/>
<feature type="compositionally biased region" description="Acidic residues" evidence="15">
    <location>
        <begin position="475"/>
        <end position="486"/>
    </location>
</feature>
<comment type="catalytic activity">
    <reaction evidence="14">
        <text>L-lysyl(20)-[histone H4] + 3 S-adenosyl-L-methionine = N(6),N(6),N(6)-trimethyl-L-lysyl(20)-[histone H4] + 3 S-adenosyl-L-homocysteine + 3 H(+)</text>
        <dbReference type="Rhea" id="RHEA:64456"/>
        <dbReference type="Rhea" id="RHEA-COMP:15554"/>
        <dbReference type="Rhea" id="RHEA-COMP:15998"/>
        <dbReference type="ChEBI" id="CHEBI:15378"/>
        <dbReference type="ChEBI" id="CHEBI:29969"/>
        <dbReference type="ChEBI" id="CHEBI:57856"/>
        <dbReference type="ChEBI" id="CHEBI:59789"/>
        <dbReference type="ChEBI" id="CHEBI:61961"/>
        <dbReference type="EC" id="2.1.1.372"/>
    </reaction>
</comment>
<feature type="region of interest" description="Disordered" evidence="15">
    <location>
        <begin position="254"/>
        <end position="312"/>
    </location>
</feature>
<feature type="domain" description="SET" evidence="16">
    <location>
        <begin position="116"/>
        <end position="230"/>
    </location>
</feature>
<feature type="region of interest" description="Disordered" evidence="15">
    <location>
        <begin position="418"/>
        <end position="486"/>
    </location>
</feature>
<dbReference type="CDD" id="cd10524">
    <property type="entry name" value="SET_Suv4-20-like"/>
    <property type="match status" value="1"/>
</dbReference>
<evidence type="ECO:0000256" key="7">
    <source>
        <dbReference type="ARBA" id="ARBA00022603"/>
    </source>
</evidence>
<comment type="caution">
    <text evidence="17">The sequence shown here is derived from an EMBL/GenBank/DDBJ whole genome shotgun (WGS) entry which is preliminary data.</text>
</comment>
<feature type="compositionally biased region" description="Low complexity" evidence="15">
    <location>
        <begin position="378"/>
        <end position="390"/>
    </location>
</feature>
<keyword evidence="10" id="KW-0156">Chromatin regulator</keyword>
<feature type="region of interest" description="Disordered" evidence="15">
    <location>
        <begin position="616"/>
        <end position="659"/>
    </location>
</feature>
<dbReference type="InterPro" id="IPR046341">
    <property type="entry name" value="SET_dom_sf"/>
</dbReference>
<dbReference type="GO" id="GO:0005694">
    <property type="term" value="C:chromosome"/>
    <property type="evidence" value="ECO:0007669"/>
    <property type="project" value="UniProtKB-SubCell"/>
</dbReference>
<feature type="region of interest" description="Disordered" evidence="15">
    <location>
        <begin position="359"/>
        <end position="393"/>
    </location>
</feature>
<evidence type="ECO:0000256" key="12">
    <source>
        <dbReference type="ARBA" id="ARBA00024057"/>
    </source>
</evidence>
<evidence type="ECO:0000313" key="17">
    <source>
        <dbReference type="EMBL" id="KAA6413628.1"/>
    </source>
</evidence>
<keyword evidence="9" id="KW-0949">S-adenosyl-L-methionine</keyword>
<evidence type="ECO:0000256" key="1">
    <source>
        <dbReference type="ARBA" id="ARBA00001984"/>
    </source>
</evidence>
<evidence type="ECO:0000256" key="2">
    <source>
        <dbReference type="ARBA" id="ARBA00004123"/>
    </source>
</evidence>
<evidence type="ECO:0000256" key="11">
    <source>
        <dbReference type="ARBA" id="ARBA00023242"/>
    </source>
</evidence>
<dbReference type="PROSITE" id="PS51567">
    <property type="entry name" value="SAM_MT43_SUVAR420_1"/>
    <property type="match status" value="1"/>
</dbReference>
<evidence type="ECO:0000256" key="4">
    <source>
        <dbReference type="ARBA" id="ARBA00014232"/>
    </source>
</evidence>
<dbReference type="GO" id="GO:0005634">
    <property type="term" value="C:nucleus"/>
    <property type="evidence" value="ECO:0007669"/>
    <property type="project" value="UniProtKB-SubCell"/>
</dbReference>
<evidence type="ECO:0000256" key="10">
    <source>
        <dbReference type="ARBA" id="ARBA00022853"/>
    </source>
</evidence>
<evidence type="ECO:0000259" key="16">
    <source>
        <dbReference type="PROSITE" id="PS50280"/>
    </source>
</evidence>
<comment type="function">
    <text evidence="1">Histone methyltransferase that trimethylates 'Lys-20' of histone H4 to form H4K20me3.</text>
</comment>
<dbReference type="EC" id="2.1.1.372" evidence="12"/>